<sequence>MEFSPPGENAGESAGGSPGERARDGAPGGVPDRGSAESARILRTELFLRRLHRMIGPRFARAEPRERAFAFLRGMVASGGRRNGRRLAEAAGEDRPDGMQRLLTTARWDADELRDDLRDVVLEHLADEAAVLVVHEEAFEKKGSSSVGVGPRHVAAAGAVRNCQTAVFLTYAVPRAQAIIDRELFLPPAWARDPLRRARAGVPVEIPFRTRTQLGWEMVRRALDASVPFAWVAAASPFGHDVEFRRRLAARGVPYVLGLRPPGRPSGRASGRSSGRSFGRASGGADAPGPRPEAWTERGVPEEVIAAIPARDWLRVRDPGDPLRPDGVCHTARVLLRPAGRAGFAQWLLVRRDLRRTLTYLCAGPAGTTLRQLAEVARQAERGALYAASARADVGLDHYEVRLWTAWYRHITLALLAHASLVLAGEPASPRPGRPPLPPRTPPTVHRDRQPTQE</sequence>
<dbReference type="InterPro" id="IPR038721">
    <property type="entry name" value="IS701-like_DDE_dom"/>
</dbReference>
<dbReference type="Proteomes" id="UP001595872">
    <property type="component" value="Unassembled WGS sequence"/>
</dbReference>
<dbReference type="RefSeq" id="WP_378252728.1">
    <property type="nucleotide sequence ID" value="NZ_JBHSIT010000002.1"/>
</dbReference>
<feature type="compositionally biased region" description="Basic and acidic residues" evidence="1">
    <location>
        <begin position="445"/>
        <end position="454"/>
    </location>
</feature>
<proteinExistence type="predicted"/>
<gene>
    <name evidence="3" type="ORF">ACFPCY_06640</name>
</gene>
<name>A0ABV9TU49_9ACTN</name>
<reference evidence="4" key="1">
    <citation type="journal article" date="2019" name="Int. J. Syst. Evol. Microbiol.">
        <title>The Global Catalogue of Microorganisms (GCM) 10K type strain sequencing project: providing services to taxonomists for standard genome sequencing and annotation.</title>
        <authorList>
            <consortium name="The Broad Institute Genomics Platform"/>
            <consortium name="The Broad Institute Genome Sequencing Center for Infectious Disease"/>
            <person name="Wu L."/>
            <person name="Ma J."/>
        </authorList>
    </citation>
    <scope>NUCLEOTIDE SEQUENCE [LARGE SCALE GENOMIC DNA]</scope>
    <source>
        <strain evidence="4">KLKA75</strain>
    </source>
</reference>
<accession>A0ABV9TU49</accession>
<organism evidence="3 4">
    <name type="scientific">Actinomadura gamaensis</name>
    <dbReference type="NCBI Taxonomy" id="1763541"/>
    <lineage>
        <taxon>Bacteria</taxon>
        <taxon>Bacillati</taxon>
        <taxon>Actinomycetota</taxon>
        <taxon>Actinomycetes</taxon>
        <taxon>Streptosporangiales</taxon>
        <taxon>Thermomonosporaceae</taxon>
        <taxon>Actinomadura</taxon>
    </lineage>
</organism>
<feature type="compositionally biased region" description="Pro residues" evidence="1">
    <location>
        <begin position="429"/>
        <end position="442"/>
    </location>
</feature>
<protein>
    <submittedName>
        <fullName evidence="3">IS701 family transposase</fullName>
    </submittedName>
</protein>
<feature type="compositionally biased region" description="Low complexity" evidence="1">
    <location>
        <begin position="265"/>
        <end position="285"/>
    </location>
</feature>
<feature type="region of interest" description="Disordered" evidence="1">
    <location>
        <begin position="260"/>
        <end position="296"/>
    </location>
</feature>
<feature type="region of interest" description="Disordered" evidence="1">
    <location>
        <begin position="426"/>
        <end position="454"/>
    </location>
</feature>
<evidence type="ECO:0000313" key="3">
    <source>
        <dbReference type="EMBL" id="MFC4906988.1"/>
    </source>
</evidence>
<dbReference type="InterPro" id="IPR039365">
    <property type="entry name" value="IS701-like"/>
</dbReference>
<evidence type="ECO:0000313" key="4">
    <source>
        <dbReference type="Proteomes" id="UP001595872"/>
    </source>
</evidence>
<feature type="domain" description="Transposase IS701-like DDE" evidence="2">
    <location>
        <begin position="58"/>
        <end position="262"/>
    </location>
</feature>
<comment type="caution">
    <text evidence="3">The sequence shown here is derived from an EMBL/GenBank/DDBJ whole genome shotgun (WGS) entry which is preliminary data.</text>
</comment>
<dbReference type="NCBIfam" id="NF033540">
    <property type="entry name" value="transpos_IS701"/>
    <property type="match status" value="1"/>
</dbReference>
<feature type="region of interest" description="Disordered" evidence="1">
    <location>
        <begin position="1"/>
        <end position="36"/>
    </location>
</feature>
<evidence type="ECO:0000256" key="1">
    <source>
        <dbReference type="SAM" id="MobiDB-lite"/>
    </source>
</evidence>
<evidence type="ECO:0000259" key="2">
    <source>
        <dbReference type="Pfam" id="PF13546"/>
    </source>
</evidence>
<dbReference type="Pfam" id="PF13546">
    <property type="entry name" value="DDE_5"/>
    <property type="match status" value="1"/>
</dbReference>
<dbReference type="PANTHER" id="PTHR33627">
    <property type="entry name" value="TRANSPOSASE"/>
    <property type="match status" value="1"/>
</dbReference>
<keyword evidence="4" id="KW-1185">Reference proteome</keyword>
<dbReference type="EMBL" id="JBHSIT010000002">
    <property type="protein sequence ID" value="MFC4906988.1"/>
    <property type="molecule type" value="Genomic_DNA"/>
</dbReference>
<dbReference type="PANTHER" id="PTHR33627:SF1">
    <property type="entry name" value="TRANSPOSASE"/>
    <property type="match status" value="1"/>
</dbReference>